<gene>
    <name evidence="6" type="ORF">DdX_03947</name>
</gene>
<accession>A0AAD4RBM0</accession>
<sequence length="1383" mass="153605">MDSKPEQKPDETSEDRMDTTTDESTQQQPRVVQIHVDTSSQSEDEATAPSKRRRLQERISPISPYFATHEPLVSYQSDREAVVSGNPRSGTLQETHVLRNEGIEDVYYTEEHWSSTIKSFITNAPPKFKQVIKAYRVQSTDKLTLVVEVLSHPPASFQWFCNDQPIEENASEQEEKKEQKAQFTVRHGTNVSTLTVEGPPQGVYSCSARNPAGISKSYGYITVDDSKDYKNASVDEADLSSVTTVIGPVAEGAPATKRLSKRPPRFLNQIPHFVLRPTDEAVIDVEVESSASPVKFTWYVDGKQVTESKDEEHSRVTFYNPKPTRCVALYRVPVQSGQYTVVAQNEFGAAKSSGFIEVQSDPASESHLNLLQIYAEPPSAWTPPLPPGMLSPARQKHVPSITKTTVHTTTMVHRSSSVPRTGDAPDEEEQKATIARFLRRSATPEGSTIYSRQNSQQGQQQPQAPVFLNQLPQEITLQPNERLVLTAEVSAQPPAAIIWGVDGQAVEVWLENYQLLNQDNRSTLVVEAPVKQGLYSATVSNQFGRASFQTVVRQGHHEQTFEESKKSGKDFLEEVTRVVRTSVEREEILHGEDESDGELEDSGDQVYIRTYTDSLQPQTVEEKVMEAEVPQLPQILIPIITSAPERQIFVPGGLPLVLDLRVYSPASPPSIRWYHRNFEIRPSSNVAIEAESPEHCRVVYTNPPEGVFKAVVTNEYGIASYEVKALVEFPGGKASPDEAPAFMKRKGSSGSSADQPVFKVEKRGSIPEAKETLARAPKFITALPEQYRIKEDQPFVIEAKCHAMPEAQFQWRQNNFEAKPGKTVQIERVAENHSKATFLKPVDGRYEVVASNSLGKATASTKVVIEYGQEIASPEVEKKKTDYEEQAMQDKMPQFSAETEQLIQNPPRFIETLAQKFGDQSHISLSLGAELVVEVKVSEENTPGCMFQWFLDNRLLPPEYIHSTEHSSTLSVAKVDGSMCGHLIVSATNCDGAARSAVILSVDDGASGADAKHADTIVGITKEDFTETTNIQKQEESYSLLVKVAESLAQTLVAKIFVKAFEEAAQRLRRSSPQADEETAFPKSSEEDEEGDTTTPPTGEEVMDEQAPIFDVNGESFAMAQGECCIIHAKYACKQPCKSIQWVHNGRLISVDDNRFTMEHTPGQAKLVIGRIDQDLAGNYECRAENEFGCALYTCSIFMKEGSGPPQSIEIERLDAVENLDTQIFINKKEDNVTQAVTLEAPEVLTESVNVMELSKKVKQRDKSEELISLSTSSAESGLAPEFREGLNDAEFVARQSGQLKCVVTGNPQPEVAWFVDGDPIVESREYDIVYEDGISLLRFHQIRPEDEGKYVCEAYNTVGHAVTKCFVRVLGMLAYLFTALLP</sequence>
<comment type="caution">
    <text evidence="6">The sequence shown here is derived from an EMBL/GenBank/DDBJ whole genome shotgun (WGS) entry which is preliminary data.</text>
</comment>
<dbReference type="Pfam" id="PF07679">
    <property type="entry name" value="I-set"/>
    <property type="match status" value="5"/>
</dbReference>
<feature type="domain" description="Ig-like" evidence="5">
    <location>
        <begin position="1281"/>
        <end position="1364"/>
    </location>
</feature>
<evidence type="ECO:0000256" key="4">
    <source>
        <dbReference type="SAM" id="MobiDB-lite"/>
    </source>
</evidence>
<comment type="subcellular location">
    <subcellularLocation>
        <location evidence="1">Cytoplasm</location>
    </subcellularLocation>
</comment>
<name>A0AAD4RBM0_9BILA</name>
<dbReference type="GO" id="GO:0031672">
    <property type="term" value="C:A band"/>
    <property type="evidence" value="ECO:0007669"/>
    <property type="project" value="UniProtKB-ARBA"/>
</dbReference>
<proteinExistence type="predicted"/>
<feature type="compositionally biased region" description="Basic and acidic residues" evidence="4">
    <location>
        <begin position="1"/>
        <end position="19"/>
    </location>
</feature>
<dbReference type="PANTHER" id="PTHR47633">
    <property type="entry name" value="IMMUNOGLOBULIN"/>
    <property type="match status" value="1"/>
</dbReference>
<dbReference type="InterPro" id="IPR007110">
    <property type="entry name" value="Ig-like_dom"/>
</dbReference>
<feature type="domain" description="Ig-like" evidence="5">
    <location>
        <begin position="126"/>
        <end position="222"/>
    </location>
</feature>
<dbReference type="Proteomes" id="UP001201812">
    <property type="component" value="Unassembled WGS sequence"/>
</dbReference>
<dbReference type="SUPFAM" id="SSF48726">
    <property type="entry name" value="Immunoglobulin"/>
    <property type="match status" value="7"/>
</dbReference>
<evidence type="ECO:0000256" key="3">
    <source>
        <dbReference type="ARBA" id="ARBA00023319"/>
    </source>
</evidence>
<dbReference type="InterPro" id="IPR013783">
    <property type="entry name" value="Ig-like_fold"/>
</dbReference>
<dbReference type="FunFam" id="2.60.40.10:FF:000425">
    <property type="entry name" value="Myosin light chain kinase"/>
    <property type="match status" value="1"/>
</dbReference>
<dbReference type="InterPro" id="IPR003598">
    <property type="entry name" value="Ig_sub2"/>
</dbReference>
<dbReference type="InterPro" id="IPR013098">
    <property type="entry name" value="Ig_I-set"/>
</dbReference>
<dbReference type="InterPro" id="IPR003599">
    <property type="entry name" value="Ig_sub"/>
</dbReference>
<dbReference type="CDD" id="cd00096">
    <property type="entry name" value="Ig"/>
    <property type="match status" value="1"/>
</dbReference>
<protein>
    <submittedName>
        <fullName evidence="6">Immunoglobulin i-set domain-containing protein</fullName>
    </submittedName>
</protein>
<feature type="region of interest" description="Disordered" evidence="4">
    <location>
        <begin position="1067"/>
        <end position="1104"/>
    </location>
</feature>
<keyword evidence="7" id="KW-1185">Reference proteome</keyword>
<dbReference type="SMART" id="SM00408">
    <property type="entry name" value="IGc2"/>
    <property type="match status" value="3"/>
</dbReference>
<dbReference type="Gene3D" id="2.60.40.10">
    <property type="entry name" value="Immunoglobulins"/>
    <property type="match status" value="6"/>
</dbReference>
<evidence type="ECO:0000313" key="6">
    <source>
        <dbReference type="EMBL" id="KAI1723774.1"/>
    </source>
</evidence>
<evidence type="ECO:0000259" key="5">
    <source>
        <dbReference type="PROSITE" id="PS50835"/>
    </source>
</evidence>
<organism evidence="6 7">
    <name type="scientific">Ditylenchus destructor</name>
    <dbReference type="NCBI Taxonomy" id="166010"/>
    <lineage>
        <taxon>Eukaryota</taxon>
        <taxon>Metazoa</taxon>
        <taxon>Ecdysozoa</taxon>
        <taxon>Nematoda</taxon>
        <taxon>Chromadorea</taxon>
        <taxon>Rhabditida</taxon>
        <taxon>Tylenchina</taxon>
        <taxon>Tylenchomorpha</taxon>
        <taxon>Sphaerularioidea</taxon>
        <taxon>Anguinidae</taxon>
        <taxon>Anguininae</taxon>
        <taxon>Ditylenchus</taxon>
    </lineage>
</organism>
<feature type="domain" description="Ig-like" evidence="5">
    <location>
        <begin position="1097"/>
        <end position="1186"/>
    </location>
</feature>
<keyword evidence="3" id="KW-0393">Immunoglobulin domain</keyword>
<dbReference type="SMART" id="SM00409">
    <property type="entry name" value="IG"/>
    <property type="match status" value="7"/>
</dbReference>
<dbReference type="PROSITE" id="PS50835">
    <property type="entry name" value="IG_LIKE"/>
    <property type="match status" value="3"/>
</dbReference>
<dbReference type="GO" id="GO:0019899">
    <property type="term" value="F:enzyme binding"/>
    <property type="evidence" value="ECO:0007669"/>
    <property type="project" value="UniProtKB-ARBA"/>
</dbReference>
<reference evidence="6" key="1">
    <citation type="submission" date="2022-01" db="EMBL/GenBank/DDBJ databases">
        <title>Genome Sequence Resource for Two Populations of Ditylenchus destructor, the Migratory Endoparasitic Phytonematode.</title>
        <authorList>
            <person name="Zhang H."/>
            <person name="Lin R."/>
            <person name="Xie B."/>
        </authorList>
    </citation>
    <scope>NUCLEOTIDE SEQUENCE</scope>
    <source>
        <strain evidence="6">BazhouSP</strain>
    </source>
</reference>
<keyword evidence="2" id="KW-0963">Cytoplasm</keyword>
<evidence type="ECO:0000313" key="7">
    <source>
        <dbReference type="Proteomes" id="UP001201812"/>
    </source>
</evidence>
<evidence type="ECO:0000256" key="1">
    <source>
        <dbReference type="ARBA" id="ARBA00004496"/>
    </source>
</evidence>
<evidence type="ECO:0000256" key="2">
    <source>
        <dbReference type="ARBA" id="ARBA00022490"/>
    </source>
</evidence>
<feature type="compositionally biased region" description="Polar residues" evidence="4">
    <location>
        <begin position="22"/>
        <end position="41"/>
    </location>
</feature>
<dbReference type="InterPro" id="IPR036179">
    <property type="entry name" value="Ig-like_dom_sf"/>
</dbReference>
<feature type="region of interest" description="Disordered" evidence="4">
    <location>
        <begin position="410"/>
        <end position="430"/>
    </location>
</feature>
<feature type="region of interest" description="Disordered" evidence="4">
    <location>
        <begin position="1"/>
        <end position="56"/>
    </location>
</feature>
<dbReference type="EMBL" id="JAKKPZ010000003">
    <property type="protein sequence ID" value="KAI1723774.1"/>
    <property type="molecule type" value="Genomic_DNA"/>
</dbReference>